<dbReference type="GO" id="GO:0006412">
    <property type="term" value="P:translation"/>
    <property type="evidence" value="ECO:0007669"/>
    <property type="project" value="InterPro"/>
</dbReference>
<dbReference type="Gene3D" id="3.30.1440.10">
    <property type="match status" value="1"/>
</dbReference>
<protein>
    <submittedName>
        <fullName evidence="4">Uncharacterized protein</fullName>
    </submittedName>
</protein>
<evidence type="ECO:0000256" key="2">
    <source>
        <dbReference type="ARBA" id="ARBA00022980"/>
    </source>
</evidence>
<organism evidence="4 5">
    <name type="scientific">Athelia psychrophila</name>
    <dbReference type="NCBI Taxonomy" id="1759441"/>
    <lineage>
        <taxon>Eukaryota</taxon>
        <taxon>Fungi</taxon>
        <taxon>Dikarya</taxon>
        <taxon>Basidiomycota</taxon>
        <taxon>Agaricomycotina</taxon>
        <taxon>Agaricomycetes</taxon>
        <taxon>Agaricomycetidae</taxon>
        <taxon>Atheliales</taxon>
        <taxon>Atheliaceae</taxon>
        <taxon>Athelia</taxon>
    </lineage>
</organism>
<keyword evidence="5" id="KW-1185">Reference proteome</keyword>
<dbReference type="STRING" id="436010.A0A166CCV7"/>
<keyword evidence="3" id="KW-0687">Ribonucleoprotein</keyword>
<comment type="similarity">
    <text evidence="1">Belongs to the universal ribosomal protein uL5 family.</text>
</comment>
<evidence type="ECO:0000313" key="4">
    <source>
        <dbReference type="EMBL" id="KZP13529.1"/>
    </source>
</evidence>
<dbReference type="EMBL" id="KV417631">
    <property type="protein sequence ID" value="KZP13529.1"/>
    <property type="molecule type" value="Genomic_DNA"/>
</dbReference>
<gene>
    <name evidence="4" type="ORF">FIBSPDRAFT_960449</name>
</gene>
<dbReference type="InterPro" id="IPR002132">
    <property type="entry name" value="Ribosomal_uL5"/>
</dbReference>
<evidence type="ECO:0000256" key="1">
    <source>
        <dbReference type="ARBA" id="ARBA00008553"/>
    </source>
</evidence>
<dbReference type="InterPro" id="IPR022803">
    <property type="entry name" value="Ribosomal_uL5_dom_sf"/>
</dbReference>
<dbReference type="OrthoDB" id="1734943at2759"/>
<name>A0A166CCV7_9AGAM</name>
<sequence length="122" mass="14002">MAEEILGPELKAREYELRRNFLETGNFGFCMQHIGLGPRYDPGIGVFRVDLYIIMCRLGEQVARRKQKKARIGFGCWVEKDDTQAWFKRRFDCIIAHVRAFVKDGATYPAMIKAQDGGERAG</sequence>
<dbReference type="SUPFAM" id="SSF55282">
    <property type="entry name" value="RL5-like"/>
    <property type="match status" value="1"/>
</dbReference>
<dbReference type="PANTHER" id="PTHR11994">
    <property type="entry name" value="60S RIBOSOMAL PROTEIN L11-RELATED"/>
    <property type="match status" value="1"/>
</dbReference>
<proteinExistence type="inferred from homology"/>
<dbReference type="GO" id="GO:0005840">
    <property type="term" value="C:ribosome"/>
    <property type="evidence" value="ECO:0007669"/>
    <property type="project" value="UniProtKB-KW"/>
</dbReference>
<dbReference type="GO" id="GO:0003735">
    <property type="term" value="F:structural constituent of ribosome"/>
    <property type="evidence" value="ECO:0007669"/>
    <property type="project" value="InterPro"/>
</dbReference>
<dbReference type="GO" id="GO:1990904">
    <property type="term" value="C:ribonucleoprotein complex"/>
    <property type="evidence" value="ECO:0007669"/>
    <property type="project" value="UniProtKB-KW"/>
</dbReference>
<dbReference type="AlphaFoldDB" id="A0A166CCV7"/>
<evidence type="ECO:0000313" key="5">
    <source>
        <dbReference type="Proteomes" id="UP000076532"/>
    </source>
</evidence>
<accession>A0A166CCV7</accession>
<dbReference type="Proteomes" id="UP000076532">
    <property type="component" value="Unassembled WGS sequence"/>
</dbReference>
<evidence type="ECO:0000256" key="3">
    <source>
        <dbReference type="ARBA" id="ARBA00023274"/>
    </source>
</evidence>
<keyword evidence="2" id="KW-0689">Ribosomal protein</keyword>
<reference evidence="4 5" key="1">
    <citation type="journal article" date="2016" name="Mol. Biol. Evol.">
        <title>Comparative Genomics of Early-Diverging Mushroom-Forming Fungi Provides Insights into the Origins of Lignocellulose Decay Capabilities.</title>
        <authorList>
            <person name="Nagy L.G."/>
            <person name="Riley R."/>
            <person name="Tritt A."/>
            <person name="Adam C."/>
            <person name="Daum C."/>
            <person name="Floudas D."/>
            <person name="Sun H."/>
            <person name="Yadav J.S."/>
            <person name="Pangilinan J."/>
            <person name="Larsson K.H."/>
            <person name="Matsuura K."/>
            <person name="Barry K."/>
            <person name="Labutti K."/>
            <person name="Kuo R."/>
            <person name="Ohm R.A."/>
            <person name="Bhattacharya S.S."/>
            <person name="Shirouzu T."/>
            <person name="Yoshinaga Y."/>
            <person name="Martin F.M."/>
            <person name="Grigoriev I.V."/>
            <person name="Hibbett D.S."/>
        </authorList>
    </citation>
    <scope>NUCLEOTIDE SEQUENCE [LARGE SCALE GENOMIC DNA]</scope>
    <source>
        <strain evidence="4 5">CBS 109695</strain>
    </source>
</reference>